<dbReference type="EMBL" id="MU856873">
    <property type="protein sequence ID" value="KAK4156142.1"/>
    <property type="molecule type" value="Genomic_DNA"/>
</dbReference>
<proteinExistence type="predicted"/>
<dbReference type="AlphaFoldDB" id="A0AAN6ZZ46"/>
<accession>A0AAN6ZZ46</accession>
<reference evidence="1" key="1">
    <citation type="journal article" date="2023" name="Mol. Phylogenet. Evol.">
        <title>Genome-scale phylogeny and comparative genomics of the fungal order Sordariales.</title>
        <authorList>
            <person name="Hensen N."/>
            <person name="Bonometti L."/>
            <person name="Westerberg I."/>
            <person name="Brannstrom I.O."/>
            <person name="Guillou S."/>
            <person name="Cros-Aarteil S."/>
            <person name="Calhoun S."/>
            <person name="Haridas S."/>
            <person name="Kuo A."/>
            <person name="Mondo S."/>
            <person name="Pangilinan J."/>
            <person name="Riley R."/>
            <person name="LaButti K."/>
            <person name="Andreopoulos B."/>
            <person name="Lipzen A."/>
            <person name="Chen C."/>
            <person name="Yan M."/>
            <person name="Daum C."/>
            <person name="Ng V."/>
            <person name="Clum A."/>
            <person name="Steindorff A."/>
            <person name="Ohm R.A."/>
            <person name="Martin F."/>
            <person name="Silar P."/>
            <person name="Natvig D.O."/>
            <person name="Lalanne C."/>
            <person name="Gautier V."/>
            <person name="Ament-Velasquez S.L."/>
            <person name="Kruys A."/>
            <person name="Hutchinson M.I."/>
            <person name="Powell A.J."/>
            <person name="Barry K."/>
            <person name="Miller A.N."/>
            <person name="Grigoriev I.V."/>
            <person name="Debuchy R."/>
            <person name="Gladieux P."/>
            <person name="Hiltunen Thoren M."/>
            <person name="Johannesson H."/>
        </authorList>
    </citation>
    <scope>NUCLEOTIDE SEQUENCE</scope>
    <source>
        <strain evidence="1">CBS 538.74</strain>
    </source>
</reference>
<evidence type="ECO:0000313" key="1">
    <source>
        <dbReference type="EMBL" id="KAK4156142.1"/>
    </source>
</evidence>
<reference evidence="1" key="2">
    <citation type="submission" date="2023-05" db="EMBL/GenBank/DDBJ databases">
        <authorList>
            <consortium name="Lawrence Berkeley National Laboratory"/>
            <person name="Steindorff A."/>
            <person name="Hensen N."/>
            <person name="Bonometti L."/>
            <person name="Westerberg I."/>
            <person name="Brannstrom I.O."/>
            <person name="Guillou S."/>
            <person name="Cros-Aarteil S."/>
            <person name="Calhoun S."/>
            <person name="Haridas S."/>
            <person name="Kuo A."/>
            <person name="Mondo S."/>
            <person name="Pangilinan J."/>
            <person name="Riley R."/>
            <person name="Labutti K."/>
            <person name="Andreopoulos B."/>
            <person name="Lipzen A."/>
            <person name="Chen C."/>
            <person name="Yanf M."/>
            <person name="Daum C."/>
            <person name="Ng V."/>
            <person name="Clum A."/>
            <person name="Ohm R."/>
            <person name="Martin F."/>
            <person name="Silar P."/>
            <person name="Natvig D."/>
            <person name="Lalanne C."/>
            <person name="Gautier V."/>
            <person name="Ament-Velasquez S.L."/>
            <person name="Kruys A."/>
            <person name="Hutchinson M.I."/>
            <person name="Powell A.J."/>
            <person name="Barry K."/>
            <person name="Miller A.N."/>
            <person name="Grigoriev I.V."/>
            <person name="Debuchy R."/>
            <person name="Gladieux P."/>
            <person name="Thoren M.H."/>
            <person name="Johannesson H."/>
        </authorList>
    </citation>
    <scope>NUCLEOTIDE SEQUENCE</scope>
    <source>
        <strain evidence="1">CBS 538.74</strain>
    </source>
</reference>
<dbReference type="Proteomes" id="UP001302745">
    <property type="component" value="Unassembled WGS sequence"/>
</dbReference>
<sequence length="60" mass="6937">MASEIVPMRTPVDIDTLDMINKKKLLAPEHDNEAVARAAQDIRTYYTTQLFPPDDPFYRI</sequence>
<evidence type="ECO:0000313" key="2">
    <source>
        <dbReference type="Proteomes" id="UP001302745"/>
    </source>
</evidence>
<keyword evidence="2" id="KW-1185">Reference proteome</keyword>
<name>A0AAN6ZZ46_9PEZI</name>
<organism evidence="1 2">
    <name type="scientific">Chaetomidium leptoderma</name>
    <dbReference type="NCBI Taxonomy" id="669021"/>
    <lineage>
        <taxon>Eukaryota</taxon>
        <taxon>Fungi</taxon>
        <taxon>Dikarya</taxon>
        <taxon>Ascomycota</taxon>
        <taxon>Pezizomycotina</taxon>
        <taxon>Sordariomycetes</taxon>
        <taxon>Sordariomycetidae</taxon>
        <taxon>Sordariales</taxon>
        <taxon>Chaetomiaceae</taxon>
        <taxon>Chaetomidium</taxon>
    </lineage>
</organism>
<comment type="caution">
    <text evidence="1">The sequence shown here is derived from an EMBL/GenBank/DDBJ whole genome shotgun (WGS) entry which is preliminary data.</text>
</comment>
<protein>
    <submittedName>
        <fullName evidence="1">Uncharacterized protein</fullName>
    </submittedName>
</protein>
<gene>
    <name evidence="1" type="ORF">C8A00DRAFT_30953</name>
</gene>